<organism evidence="3 5">
    <name type="scientific">Pseudodesulfovibrio indicus</name>
    <dbReference type="NCBI Taxonomy" id="1716143"/>
    <lineage>
        <taxon>Bacteria</taxon>
        <taxon>Pseudomonadati</taxon>
        <taxon>Thermodesulfobacteriota</taxon>
        <taxon>Desulfovibrionia</taxon>
        <taxon>Desulfovibrionales</taxon>
        <taxon>Desulfovibrionaceae</taxon>
    </lineage>
</organism>
<evidence type="ECO:0000313" key="2">
    <source>
        <dbReference type="EMBL" id="AMK12956.1"/>
    </source>
</evidence>
<dbReference type="AlphaFoldDB" id="A0A126QT80"/>
<dbReference type="Pfam" id="PF03479">
    <property type="entry name" value="PCC"/>
    <property type="match status" value="1"/>
</dbReference>
<evidence type="ECO:0000313" key="4">
    <source>
        <dbReference type="Proteomes" id="UP000055611"/>
    </source>
</evidence>
<evidence type="ECO:0000313" key="3">
    <source>
        <dbReference type="EMBL" id="TDT92085.1"/>
    </source>
</evidence>
<feature type="domain" description="PPC" evidence="1">
    <location>
        <begin position="1"/>
        <end position="131"/>
    </location>
</feature>
<evidence type="ECO:0000259" key="1">
    <source>
        <dbReference type="PROSITE" id="PS51742"/>
    </source>
</evidence>
<gene>
    <name evidence="2" type="ORF">AWY79_08080</name>
    <name evidence="3" type="ORF">EDC59_101489</name>
</gene>
<dbReference type="KEGG" id="dej:AWY79_08080"/>
<dbReference type="CDD" id="cd11378">
    <property type="entry name" value="DUF296"/>
    <property type="match status" value="1"/>
</dbReference>
<evidence type="ECO:0000313" key="5">
    <source>
        <dbReference type="Proteomes" id="UP000295506"/>
    </source>
</evidence>
<dbReference type="Proteomes" id="UP000055611">
    <property type="component" value="Chromosome"/>
</dbReference>
<reference evidence="3 5" key="2">
    <citation type="submission" date="2019-03" db="EMBL/GenBank/DDBJ databases">
        <title>Genomic Encyclopedia of Type Strains, Phase IV (KMG-IV): sequencing the most valuable type-strain genomes for metagenomic binning, comparative biology and taxonomic classification.</title>
        <authorList>
            <person name="Goeker M."/>
        </authorList>
    </citation>
    <scope>NUCLEOTIDE SEQUENCE [LARGE SCALE GENOMIC DNA]</scope>
    <source>
        <strain evidence="3 5">DSM 101483</strain>
    </source>
</reference>
<proteinExistence type="predicted"/>
<dbReference type="InterPro" id="IPR005175">
    <property type="entry name" value="PPC_dom"/>
</dbReference>
<name>A0A126QT80_9BACT</name>
<keyword evidence="4" id="KW-1185">Reference proteome</keyword>
<dbReference type="PANTHER" id="PTHR34988">
    <property type="entry name" value="PROTEIN, PUTATIVE-RELATED"/>
    <property type="match status" value="1"/>
</dbReference>
<dbReference type="Gene3D" id="3.30.1330.80">
    <property type="entry name" value="Hypothetical protein, similar to alpha- acetolactate decarboxylase, domain 2"/>
    <property type="match status" value="1"/>
</dbReference>
<reference evidence="2 4" key="1">
    <citation type="journal article" date="2016" name="Front. Microbiol.">
        <title>Genome Sequence of the Piezophilic, Mesophilic Sulfate-Reducing Bacterium Desulfovibrio indicus J2T.</title>
        <authorList>
            <person name="Cao J."/>
            <person name="Maignien L."/>
            <person name="Shao Z."/>
            <person name="Alain K."/>
            <person name="Jebbar M."/>
        </authorList>
    </citation>
    <scope>NUCLEOTIDE SEQUENCE [LARGE SCALE GENOMIC DNA]</scope>
    <source>
        <strain evidence="2 4">J2</strain>
    </source>
</reference>
<dbReference type="OrthoDB" id="552202at2"/>
<dbReference type="SUPFAM" id="SSF117856">
    <property type="entry name" value="AF0104/ALDC/Ptd012-like"/>
    <property type="match status" value="1"/>
</dbReference>
<dbReference type="Proteomes" id="UP000295506">
    <property type="component" value="Unassembled WGS sequence"/>
</dbReference>
<accession>A0A126QT80</accession>
<dbReference type="PROSITE" id="PS51742">
    <property type="entry name" value="PPC"/>
    <property type="match status" value="1"/>
</dbReference>
<dbReference type="EMBL" id="CP014206">
    <property type="protein sequence ID" value="AMK12956.1"/>
    <property type="molecule type" value="Genomic_DNA"/>
</dbReference>
<dbReference type="EMBL" id="SOBK01000001">
    <property type="protein sequence ID" value="TDT92085.1"/>
    <property type="molecule type" value="Genomic_DNA"/>
</dbReference>
<dbReference type="RefSeq" id="WP_066807104.1">
    <property type="nucleotide sequence ID" value="NZ_CP014206.1"/>
</dbReference>
<sequence length="138" mass="14864">METRPVAVRLHPGQDLLVELERLFAQSKAGAGCILTCVGSLTTAVIRFANRPESATLTGHFEIVSLTGVFSPDGAHCHLSISDGEGRTLGGHLMEGCRVYTTAEIVVGLLPGMRFTRPLDTETGYPELKVETIKPDEE</sequence>
<dbReference type="PANTHER" id="PTHR34988:SF1">
    <property type="entry name" value="DNA-BINDING PROTEIN"/>
    <property type="match status" value="1"/>
</dbReference>
<protein>
    <submittedName>
        <fullName evidence="2">DNA-binding protein with PD1-like DNA-binding motif</fullName>
    </submittedName>
</protein>